<dbReference type="InterPro" id="IPR013088">
    <property type="entry name" value="Znf_NHR/GATA"/>
</dbReference>
<evidence type="ECO:0000256" key="2">
    <source>
        <dbReference type="ARBA" id="ARBA00005993"/>
    </source>
</evidence>
<evidence type="ECO:0000313" key="14">
    <source>
        <dbReference type="Proteomes" id="UP000046393"/>
    </source>
</evidence>
<dbReference type="SUPFAM" id="SSF57716">
    <property type="entry name" value="Glucocorticoid receptor-like (DNA-binding domain)"/>
    <property type="match status" value="1"/>
</dbReference>
<keyword evidence="3" id="KW-0479">Metal-binding</keyword>
<keyword evidence="10" id="KW-0539">Nucleus</keyword>
<name>A0A0N5AIN6_9BILA</name>
<dbReference type="Pfam" id="PF00104">
    <property type="entry name" value="Hormone_recep"/>
    <property type="match status" value="1"/>
</dbReference>
<organism evidence="14 15">
    <name type="scientific">Syphacia muris</name>
    <dbReference type="NCBI Taxonomy" id="451379"/>
    <lineage>
        <taxon>Eukaryota</taxon>
        <taxon>Metazoa</taxon>
        <taxon>Ecdysozoa</taxon>
        <taxon>Nematoda</taxon>
        <taxon>Chromadorea</taxon>
        <taxon>Rhabditida</taxon>
        <taxon>Spirurina</taxon>
        <taxon>Oxyuridomorpha</taxon>
        <taxon>Oxyuroidea</taxon>
        <taxon>Oxyuridae</taxon>
        <taxon>Syphacia</taxon>
    </lineage>
</organism>
<dbReference type="SMART" id="SM00399">
    <property type="entry name" value="ZnF_C4"/>
    <property type="match status" value="1"/>
</dbReference>
<evidence type="ECO:0000256" key="6">
    <source>
        <dbReference type="ARBA" id="ARBA00023015"/>
    </source>
</evidence>
<dbReference type="Pfam" id="PF00105">
    <property type="entry name" value="zf-C4"/>
    <property type="match status" value="1"/>
</dbReference>
<feature type="domain" description="NR LBD" evidence="13">
    <location>
        <begin position="156"/>
        <end position="440"/>
    </location>
</feature>
<dbReference type="Gene3D" id="3.30.50.10">
    <property type="entry name" value="Erythroid Transcription Factor GATA-1, subunit A"/>
    <property type="match status" value="1"/>
</dbReference>
<dbReference type="InterPro" id="IPR000536">
    <property type="entry name" value="Nucl_hrmn_rcpt_lig-bd"/>
</dbReference>
<dbReference type="InterPro" id="IPR001628">
    <property type="entry name" value="Znf_hrmn_rcpt"/>
</dbReference>
<keyword evidence="7" id="KW-0238">DNA-binding</keyword>
<dbReference type="WBParaSite" id="SMUV_0000428701-mRNA-1">
    <property type="protein sequence ID" value="SMUV_0000428701-mRNA-1"/>
    <property type="gene ID" value="SMUV_0000428701"/>
</dbReference>
<evidence type="ECO:0000313" key="15">
    <source>
        <dbReference type="WBParaSite" id="SMUV_0000428701-mRNA-1"/>
    </source>
</evidence>
<dbReference type="PRINTS" id="PR00398">
    <property type="entry name" value="STRDHORMONER"/>
</dbReference>
<evidence type="ECO:0000256" key="3">
    <source>
        <dbReference type="ARBA" id="ARBA00022723"/>
    </source>
</evidence>
<evidence type="ECO:0000259" key="12">
    <source>
        <dbReference type="PROSITE" id="PS51030"/>
    </source>
</evidence>
<evidence type="ECO:0000256" key="8">
    <source>
        <dbReference type="ARBA" id="ARBA00023163"/>
    </source>
</evidence>
<evidence type="ECO:0000256" key="5">
    <source>
        <dbReference type="ARBA" id="ARBA00022833"/>
    </source>
</evidence>
<keyword evidence="4" id="KW-0863">Zinc-finger</keyword>
<evidence type="ECO:0000256" key="4">
    <source>
        <dbReference type="ARBA" id="ARBA00022771"/>
    </source>
</evidence>
<comment type="subcellular location">
    <subcellularLocation>
        <location evidence="1">Nucleus</location>
    </subcellularLocation>
</comment>
<protein>
    <submittedName>
        <fullName evidence="15">Nuclear receptor domain-containing protein</fullName>
    </submittedName>
</protein>
<proteinExistence type="inferred from homology"/>
<sequence length="442" mass="49328">MLYDSVCNDEASGRHYGVIACFGCKGFFRRTVRARKKYICRYEKRCRIDKAGRNVCRSCRFQKCLEVGMEPDAIRPDRDKTGRQKNPRRLNATDTECFKKMSSSLIAVGELQCMTASFEKNDDFSDDAQLSNTSSRADSAPIDLRPTPAVVASGSREEMVLETLLKVERICEQLQDLEPSASEITASPNVIDLLLATIKPSTITARSEVSSMQFNGVNGPAACRELMASCRRFLVLLYDYTNTLKPIADLNAVEKVSIIRNCLPQFIILMIVYNTLQHAAITNDQLLYLPNGYYLNAETPLTILQATSCNKQMLMIQRKISEITNNIISQILVPMKRLCISEYEIVALKAILAADPNIQQLNADSVKLINAARESVQNTLFAYLNSRFQPAEAATRFGNLLLLLTSISRIGAKSVAVLQLSKEFGIKTDTVFDELLLIDGDN</sequence>
<dbReference type="AlphaFoldDB" id="A0A0N5AIN6"/>
<dbReference type="InterPro" id="IPR052496">
    <property type="entry name" value="Orphan_Nuclear_Rcpt"/>
</dbReference>
<feature type="domain" description="Nuclear receptor" evidence="12">
    <location>
        <begin position="1"/>
        <end position="76"/>
    </location>
</feature>
<comment type="similarity">
    <text evidence="2">Belongs to the nuclear hormone receptor family.</text>
</comment>
<dbReference type="Proteomes" id="UP000046393">
    <property type="component" value="Unplaced"/>
</dbReference>
<evidence type="ECO:0000256" key="1">
    <source>
        <dbReference type="ARBA" id="ARBA00004123"/>
    </source>
</evidence>
<evidence type="ECO:0000256" key="11">
    <source>
        <dbReference type="ARBA" id="ARBA00037512"/>
    </source>
</evidence>
<dbReference type="PRINTS" id="PR00047">
    <property type="entry name" value="STROIDFINGER"/>
</dbReference>
<comment type="function">
    <text evidence="11">Orphan nuclear receptor.</text>
</comment>
<evidence type="ECO:0000256" key="9">
    <source>
        <dbReference type="ARBA" id="ARBA00023170"/>
    </source>
</evidence>
<dbReference type="CDD" id="cd06960">
    <property type="entry name" value="NR_DBD_HNF4A"/>
    <property type="match status" value="1"/>
</dbReference>
<keyword evidence="8" id="KW-0804">Transcription</keyword>
<evidence type="ECO:0000256" key="7">
    <source>
        <dbReference type="ARBA" id="ARBA00023125"/>
    </source>
</evidence>
<keyword evidence="14" id="KW-1185">Reference proteome</keyword>
<keyword evidence="6" id="KW-0805">Transcription regulation</keyword>
<dbReference type="PROSITE" id="PS51030">
    <property type="entry name" value="NUCLEAR_REC_DBD_2"/>
    <property type="match status" value="1"/>
</dbReference>
<reference evidence="15" key="1">
    <citation type="submission" date="2017-02" db="UniProtKB">
        <authorList>
            <consortium name="WormBaseParasite"/>
        </authorList>
    </citation>
    <scope>IDENTIFICATION</scope>
</reference>
<dbReference type="FunFam" id="3.30.50.10:FF:000030">
    <property type="entry name" value="Nuclear Hormone Receptor family"/>
    <property type="match status" value="1"/>
</dbReference>
<dbReference type="SMART" id="SM00430">
    <property type="entry name" value="HOLI"/>
    <property type="match status" value="1"/>
</dbReference>
<dbReference type="SUPFAM" id="SSF48508">
    <property type="entry name" value="Nuclear receptor ligand-binding domain"/>
    <property type="match status" value="1"/>
</dbReference>
<accession>A0A0N5AIN6</accession>
<dbReference type="GO" id="GO:0005634">
    <property type="term" value="C:nucleus"/>
    <property type="evidence" value="ECO:0007669"/>
    <property type="project" value="UniProtKB-SubCell"/>
</dbReference>
<dbReference type="Gene3D" id="1.10.565.10">
    <property type="entry name" value="Retinoid X Receptor"/>
    <property type="match status" value="1"/>
</dbReference>
<evidence type="ECO:0000256" key="10">
    <source>
        <dbReference type="ARBA" id="ARBA00023242"/>
    </source>
</evidence>
<dbReference type="PANTHER" id="PTHR47519:SF5">
    <property type="entry name" value="NUCLEAR HORMONE RECEPTOR E75"/>
    <property type="match status" value="1"/>
</dbReference>
<dbReference type="InterPro" id="IPR049636">
    <property type="entry name" value="HNF4-like_DBD"/>
</dbReference>
<dbReference type="InterPro" id="IPR001723">
    <property type="entry name" value="Nuclear_hrmn_rcpt"/>
</dbReference>
<dbReference type="GO" id="GO:0000978">
    <property type="term" value="F:RNA polymerase II cis-regulatory region sequence-specific DNA binding"/>
    <property type="evidence" value="ECO:0007669"/>
    <property type="project" value="InterPro"/>
</dbReference>
<keyword evidence="9" id="KW-0675">Receptor</keyword>
<dbReference type="InterPro" id="IPR035500">
    <property type="entry name" value="NHR-like_dom_sf"/>
</dbReference>
<evidence type="ECO:0000259" key="13">
    <source>
        <dbReference type="PROSITE" id="PS51843"/>
    </source>
</evidence>
<dbReference type="GO" id="GO:0003700">
    <property type="term" value="F:DNA-binding transcription factor activity"/>
    <property type="evidence" value="ECO:0007669"/>
    <property type="project" value="InterPro"/>
</dbReference>
<keyword evidence="5" id="KW-0862">Zinc</keyword>
<dbReference type="GO" id="GO:0008270">
    <property type="term" value="F:zinc ion binding"/>
    <property type="evidence" value="ECO:0007669"/>
    <property type="project" value="UniProtKB-KW"/>
</dbReference>
<dbReference type="STRING" id="451379.A0A0N5AIN6"/>
<dbReference type="PROSITE" id="PS51843">
    <property type="entry name" value="NR_LBD"/>
    <property type="match status" value="1"/>
</dbReference>
<dbReference type="PANTHER" id="PTHR47519">
    <property type="entry name" value="NUCLEAR HORMONE RECEPTOR FAMILY MEMBER NHR-31-RELATED"/>
    <property type="match status" value="1"/>
</dbReference>